<evidence type="ECO:0000313" key="2">
    <source>
        <dbReference type="Proteomes" id="UP000267017"/>
    </source>
</evidence>
<protein>
    <submittedName>
        <fullName evidence="1">Uncharacterized protein</fullName>
    </submittedName>
</protein>
<dbReference type="RefSeq" id="WP_128636027.1">
    <property type="nucleotide sequence ID" value="NZ_RRCN01000002.1"/>
</dbReference>
<dbReference type="EMBL" id="RRCN01000002">
    <property type="protein sequence ID" value="RRJ54934.1"/>
    <property type="molecule type" value="Genomic_DNA"/>
</dbReference>
<gene>
    <name evidence="1" type="ORF">EHV15_35785</name>
</gene>
<dbReference type="OrthoDB" id="9932684at2"/>
<proteinExistence type="predicted"/>
<sequence>MQVTKRCMRSGKCCTSMVAVVPIQYESNIDPEYIDSLPFEEAVSYLSQHAELMGTPCKWLERDEFTTEATCKVHARRGGDCRNYPEDLSGKGDCWCPVGFDYWQTRQKASQPIPKWVEEILNGVK</sequence>
<comment type="caution">
    <text evidence="1">The sequence shown here is derived from an EMBL/GenBank/DDBJ whole genome shotgun (WGS) entry which is preliminary data.</text>
</comment>
<evidence type="ECO:0000313" key="1">
    <source>
        <dbReference type="EMBL" id="RRJ54934.1"/>
    </source>
</evidence>
<dbReference type="Proteomes" id="UP000267017">
    <property type="component" value="Unassembled WGS sequence"/>
</dbReference>
<reference evidence="1 2" key="1">
    <citation type="submission" date="2018-11" db="EMBL/GenBank/DDBJ databases">
        <title>Genome sequencing of Paenibacillus sp. KCOM 3021 (= ChDC PVNT-B20).</title>
        <authorList>
            <person name="Kook J.-K."/>
            <person name="Park S.-N."/>
            <person name="Lim Y.K."/>
        </authorList>
    </citation>
    <scope>NUCLEOTIDE SEQUENCE [LARGE SCALE GENOMIC DNA]</scope>
    <source>
        <strain evidence="1 2">KCOM 3021</strain>
    </source>
</reference>
<organism evidence="1 2">
    <name type="scientific">Paenibacillus oralis</name>
    <dbReference type="NCBI Taxonomy" id="2490856"/>
    <lineage>
        <taxon>Bacteria</taxon>
        <taxon>Bacillati</taxon>
        <taxon>Bacillota</taxon>
        <taxon>Bacilli</taxon>
        <taxon>Bacillales</taxon>
        <taxon>Paenibacillaceae</taxon>
        <taxon>Paenibacillus</taxon>
    </lineage>
</organism>
<accession>A0A3P3TBN5</accession>
<keyword evidence="2" id="KW-1185">Reference proteome</keyword>
<dbReference type="AlphaFoldDB" id="A0A3P3TBN5"/>
<name>A0A3P3TBN5_9BACL</name>